<dbReference type="RefSeq" id="WP_323280624.1">
    <property type="nucleotide sequence ID" value="NZ_JAYGGQ010000017.1"/>
</dbReference>
<keyword evidence="2" id="KW-1185">Reference proteome</keyword>
<protein>
    <submittedName>
        <fullName evidence="1">Uncharacterized protein</fullName>
    </submittedName>
</protein>
<sequence>MAPNQQARRVRGEYRAIIDELLAETASFEANVYNAVDPSHEHIHAQSPGELAAQLTAALGIPNPLMSPAGESLIARIAASLETGELADALRAAAALDVGLEVLGADGKRLLIDDYFAARAALIGLADGEARRAKGQPLPIDRYDPGLAAALGTLAERLGYPSTWEEMIDPAEHYLAGLGAAYGKQAWEDEI</sequence>
<dbReference type="EMBL" id="JAYGGQ010000017">
    <property type="protein sequence ID" value="MEA5456722.1"/>
    <property type="molecule type" value="Genomic_DNA"/>
</dbReference>
<reference evidence="1 2" key="1">
    <citation type="submission" date="2023-12" db="EMBL/GenBank/DDBJ databases">
        <title>Sinomonas terricola sp. nov, isolated from litchi orchard soil in Guangdong, PR China.</title>
        <authorList>
            <person name="Jiaxin W."/>
            <person name="Yang Z."/>
            <person name="Honghui Z."/>
        </authorList>
    </citation>
    <scope>NUCLEOTIDE SEQUENCE [LARGE SCALE GENOMIC DNA]</scope>
    <source>
        <strain evidence="1 2">JGH33</strain>
    </source>
</reference>
<accession>A0ABU5TAK7</accession>
<name>A0ABU5TAK7_9MICC</name>
<evidence type="ECO:0000313" key="1">
    <source>
        <dbReference type="EMBL" id="MEA5456722.1"/>
    </source>
</evidence>
<organism evidence="1 2">
    <name type="scientific">Sinomonas terricola</name>
    <dbReference type="NCBI Taxonomy" id="3110330"/>
    <lineage>
        <taxon>Bacteria</taxon>
        <taxon>Bacillati</taxon>
        <taxon>Actinomycetota</taxon>
        <taxon>Actinomycetes</taxon>
        <taxon>Micrococcales</taxon>
        <taxon>Micrococcaceae</taxon>
        <taxon>Sinomonas</taxon>
    </lineage>
</organism>
<proteinExistence type="predicted"/>
<comment type="caution">
    <text evidence="1">The sequence shown here is derived from an EMBL/GenBank/DDBJ whole genome shotgun (WGS) entry which is preliminary data.</text>
</comment>
<evidence type="ECO:0000313" key="2">
    <source>
        <dbReference type="Proteomes" id="UP001304769"/>
    </source>
</evidence>
<dbReference type="Proteomes" id="UP001304769">
    <property type="component" value="Unassembled WGS sequence"/>
</dbReference>
<gene>
    <name evidence="1" type="ORF">SPF06_18520</name>
</gene>